<dbReference type="Proteomes" id="UP000249417">
    <property type="component" value="Unassembled WGS sequence"/>
</dbReference>
<accession>A0A2W5MQK2</accession>
<reference evidence="1 2" key="1">
    <citation type="submission" date="2017-08" db="EMBL/GenBank/DDBJ databases">
        <title>Infants hospitalized years apart are colonized by the same room-sourced microbial strains.</title>
        <authorList>
            <person name="Brooks B."/>
            <person name="Olm M.R."/>
            <person name="Firek B.A."/>
            <person name="Baker R."/>
            <person name="Thomas B.C."/>
            <person name="Morowitz M.J."/>
            <person name="Banfield J.F."/>
        </authorList>
    </citation>
    <scope>NUCLEOTIDE SEQUENCE [LARGE SCALE GENOMIC DNA]</scope>
    <source>
        <strain evidence="1">S2_005_002_R2_29</strain>
    </source>
</reference>
<evidence type="ECO:0000313" key="1">
    <source>
        <dbReference type="EMBL" id="PZQ43611.1"/>
    </source>
</evidence>
<dbReference type="EMBL" id="QFQB01000143">
    <property type="protein sequence ID" value="PZQ43611.1"/>
    <property type="molecule type" value="Genomic_DNA"/>
</dbReference>
<organism evidence="1 2">
    <name type="scientific">Micavibrio aeruginosavorus</name>
    <dbReference type="NCBI Taxonomy" id="349221"/>
    <lineage>
        <taxon>Bacteria</taxon>
        <taxon>Pseudomonadati</taxon>
        <taxon>Bdellovibrionota</taxon>
        <taxon>Bdellovibrionia</taxon>
        <taxon>Bdellovibrionales</taxon>
        <taxon>Pseudobdellovibrionaceae</taxon>
        <taxon>Micavibrio</taxon>
    </lineage>
</organism>
<protein>
    <submittedName>
        <fullName evidence="1">Uncharacterized protein</fullName>
    </submittedName>
</protein>
<evidence type="ECO:0000313" key="2">
    <source>
        <dbReference type="Proteomes" id="UP000249417"/>
    </source>
</evidence>
<proteinExistence type="predicted"/>
<comment type="caution">
    <text evidence="1">The sequence shown here is derived from an EMBL/GenBank/DDBJ whole genome shotgun (WGS) entry which is preliminary data.</text>
</comment>
<name>A0A2W5MQK2_9BACT</name>
<dbReference type="AlphaFoldDB" id="A0A2W5MQK2"/>
<gene>
    <name evidence="1" type="ORF">DI551_11790</name>
</gene>
<sequence>MTKPETWEEKRDWLIENFGLTKTEWRGPENFRTQFHRAVFLVEYGGRYTAFVGDAKTGEETFDNLFDKVTNHGEGNFISYQKTSGMGGAGMQRETRATIEPETLAITPWKPPSANAS</sequence>